<dbReference type="GO" id="GO:0016491">
    <property type="term" value="F:oxidoreductase activity"/>
    <property type="evidence" value="ECO:0007669"/>
    <property type="project" value="UniProtKB-KW"/>
</dbReference>
<keyword evidence="1 3" id="KW-0560">Oxidoreductase</keyword>
<dbReference type="InterPro" id="IPR036812">
    <property type="entry name" value="NAD(P)_OxRdtase_dom_sf"/>
</dbReference>
<keyword evidence="4" id="KW-1185">Reference proteome</keyword>
<proteinExistence type="predicted"/>
<protein>
    <submittedName>
        <fullName evidence="3">Aldo/keto reductase</fullName>
        <ecNumber evidence="3">1.1.1.-</ecNumber>
    </submittedName>
</protein>
<dbReference type="EMBL" id="JBHRWK010000143">
    <property type="protein sequence ID" value="MFC3456156.1"/>
    <property type="molecule type" value="Genomic_DNA"/>
</dbReference>
<comment type="caution">
    <text evidence="3">The sequence shown here is derived from an EMBL/GenBank/DDBJ whole genome shotgun (WGS) entry which is preliminary data.</text>
</comment>
<dbReference type="InterPro" id="IPR050791">
    <property type="entry name" value="Aldo-Keto_reductase"/>
</dbReference>
<dbReference type="PANTHER" id="PTHR43625:SF40">
    <property type="entry name" value="ALDO-KETO REDUCTASE YAKC [NADP(+)]"/>
    <property type="match status" value="1"/>
</dbReference>
<organism evidence="3 4">
    <name type="scientific">Amycolatopsis speibonae</name>
    <dbReference type="NCBI Taxonomy" id="1450224"/>
    <lineage>
        <taxon>Bacteria</taxon>
        <taxon>Bacillati</taxon>
        <taxon>Actinomycetota</taxon>
        <taxon>Actinomycetes</taxon>
        <taxon>Pseudonocardiales</taxon>
        <taxon>Pseudonocardiaceae</taxon>
        <taxon>Amycolatopsis</taxon>
    </lineage>
</organism>
<evidence type="ECO:0000313" key="3">
    <source>
        <dbReference type="EMBL" id="MFC3456156.1"/>
    </source>
</evidence>
<dbReference type="Gene3D" id="3.20.20.100">
    <property type="entry name" value="NADP-dependent oxidoreductase domain"/>
    <property type="match status" value="1"/>
</dbReference>
<gene>
    <name evidence="3" type="ORF">ACFOSH_42595</name>
</gene>
<evidence type="ECO:0000259" key="2">
    <source>
        <dbReference type="Pfam" id="PF00248"/>
    </source>
</evidence>
<name>A0ABV7PCK2_9PSEU</name>
<evidence type="ECO:0000313" key="4">
    <source>
        <dbReference type="Proteomes" id="UP001595645"/>
    </source>
</evidence>
<feature type="domain" description="NADP-dependent oxidoreductase" evidence="2">
    <location>
        <begin position="15"/>
        <end position="306"/>
    </location>
</feature>
<evidence type="ECO:0000256" key="1">
    <source>
        <dbReference type="ARBA" id="ARBA00023002"/>
    </source>
</evidence>
<dbReference type="InterPro" id="IPR020471">
    <property type="entry name" value="AKR"/>
</dbReference>
<dbReference type="PRINTS" id="PR00069">
    <property type="entry name" value="ALDKETRDTASE"/>
</dbReference>
<dbReference type="EC" id="1.1.1.-" evidence="3"/>
<dbReference type="Proteomes" id="UP001595645">
    <property type="component" value="Unassembled WGS sequence"/>
</dbReference>
<dbReference type="InterPro" id="IPR023210">
    <property type="entry name" value="NADP_OxRdtase_dom"/>
</dbReference>
<dbReference type="CDD" id="cd19076">
    <property type="entry name" value="AKR_AKR13A_13D"/>
    <property type="match status" value="1"/>
</dbReference>
<dbReference type="PANTHER" id="PTHR43625">
    <property type="entry name" value="AFLATOXIN B1 ALDEHYDE REDUCTASE"/>
    <property type="match status" value="1"/>
</dbReference>
<dbReference type="Pfam" id="PF00248">
    <property type="entry name" value="Aldo_ket_red"/>
    <property type="match status" value="1"/>
</dbReference>
<reference evidence="4" key="1">
    <citation type="journal article" date="2019" name="Int. J. Syst. Evol. Microbiol.">
        <title>The Global Catalogue of Microorganisms (GCM) 10K type strain sequencing project: providing services to taxonomists for standard genome sequencing and annotation.</title>
        <authorList>
            <consortium name="The Broad Institute Genomics Platform"/>
            <consortium name="The Broad Institute Genome Sequencing Center for Infectious Disease"/>
            <person name="Wu L."/>
            <person name="Ma J."/>
        </authorList>
    </citation>
    <scope>NUCLEOTIDE SEQUENCE [LARGE SCALE GENOMIC DNA]</scope>
    <source>
        <strain evidence="4">CGMCC 4.7676</strain>
    </source>
</reference>
<dbReference type="RefSeq" id="WP_378247261.1">
    <property type="nucleotide sequence ID" value="NZ_JBHRWK010000143.1"/>
</dbReference>
<dbReference type="SUPFAM" id="SSF51430">
    <property type="entry name" value="NAD(P)-linked oxidoreductase"/>
    <property type="match status" value="1"/>
</dbReference>
<sequence>MKSRKLGDLDVSAQGLGCMGMSDFYSPGPESESIATIHRAIDLGVTLFDTADMYGTGANEVLLGKAVKHHRDKVVLATKFGFVRDKANPHFGVQGDAAYVRRAADDSLRRLGVDTIDLYFQHRVDPQVPIEETVGAMAELVQAGKVRHLGLCEVRPETLRRANAVHPITALQTEWSLWSRDIEAEIAPACRELGIGIVAYSPLGRGFFTGRFTSADSFSKGDLRGAVLPRFSEENLVKNVSLVEALAAIAAERGVTPAQLALAWVHHRGEGVVPIPGTRQIKYLEENVATADLALTADDLAAVEAAVPADATAGDRYSVPDQQLIDQ</sequence>
<accession>A0ABV7PCK2</accession>